<reference evidence="1" key="1">
    <citation type="submission" date="2021-03" db="EMBL/GenBank/DDBJ databases">
        <authorList>
            <consortium name="DOE Joint Genome Institute"/>
            <person name="Ahrendt S."/>
            <person name="Looney B.P."/>
            <person name="Miyauchi S."/>
            <person name="Morin E."/>
            <person name="Drula E."/>
            <person name="Courty P.E."/>
            <person name="Chicoki N."/>
            <person name="Fauchery L."/>
            <person name="Kohler A."/>
            <person name="Kuo A."/>
            <person name="Labutti K."/>
            <person name="Pangilinan J."/>
            <person name="Lipzen A."/>
            <person name="Riley R."/>
            <person name="Andreopoulos W."/>
            <person name="He G."/>
            <person name="Johnson J."/>
            <person name="Barry K.W."/>
            <person name="Grigoriev I.V."/>
            <person name="Nagy L."/>
            <person name="Hibbett D."/>
            <person name="Henrissat B."/>
            <person name="Matheny P.B."/>
            <person name="Labbe J."/>
            <person name="Martin F."/>
        </authorList>
    </citation>
    <scope>NUCLEOTIDE SEQUENCE</scope>
    <source>
        <strain evidence="1">HHB10654</strain>
    </source>
</reference>
<sequence length="986" mass="107699">MPQDPYEPEAGRRKAQLDVDSDDEAFVPRNTSQRRDPSPHDSEDDSDGRNGSIEPTQCHMSSAPIFRKPLAFKDYAKEAEIPSAGSSHSPSPAPPSSKRKSGKGKAEFRVQGYVNEPNLSAGGGDMTQGLSQVGPYKSLFRAGNGQSPSPRASESPEARKPKAAKGRAVDVRKGPATGNAAPINAEAGPSGQYNTHHASSPNTAGSHETKAHKQLKRKAADQNRFAVPAPPSGNAEASRVAASPQRMSDVEVLSAPSPAPSNSSHKRERRKPSPLQPRDHPPTPSERHDEDSLFGAPESANSSHHTFMAPSPTVSQSPVPGNHHSTPFPSTSKKQKGKAKAWQTPDTQTHDQNDDDYVQQPSPTTSSHHRDQRQDMSYSHSSHDHWNDYERKPDPSPPRHTLSNPKREPSRASPHYSSVASAHHAPETTSPHRIQRHSTADPQKPIPHSAAPVRAQKLRMVTVLIEDRRTGVDELAEIKVQLKPDGEGSFWADAQEVCERLQTGPSRIDGPARVYTMRDKYRQVFLRISADGVETSQSANLRVEKDRTLPVFVEIIPNGTPLGVTSHINPSIVANVNTSSARQPLTPMSRTMSLQGSPAPSRMDIEYPEHKGNPRGAPPPPRMTSYEPSDARSPASVSDSSWGPPPPVDDRRPRKSELYSPASSVVEIPPPTYHSTLVGSPTKKAKRDRGVRQSGYESEVSASVARQPPLSPPRSVDHEAYEAGGPRASHGRSSSFAKYDAHSPPGTAHTATPRPSRGHSRSETPRSSWDERQIGHRMAAPTPPLHAPTPPASSLSGSAAPEAPSPRGRRKAYSPPQHGPPVIELTDEQKIDVAIGAYVRNGLTQEQGWQEFVAIRDKPVTNQQLLQIYDFVQRMMEKWGYEDVPEDVAQAPGRRIEPAHIQAVMGISAEWYAECRQTLTYVLMYGPQGKRYEDQRVIDACMDPALKQRKSPSELLEVLSVVYEEEYGPQDEGEEGEDTGDVEMVG</sequence>
<dbReference type="EMBL" id="MU277202">
    <property type="protein sequence ID" value="KAI0063564.1"/>
    <property type="molecule type" value="Genomic_DNA"/>
</dbReference>
<proteinExistence type="predicted"/>
<name>A0ACB8T3Y6_9AGAM</name>
<organism evidence="1 2">
    <name type="scientific">Artomyces pyxidatus</name>
    <dbReference type="NCBI Taxonomy" id="48021"/>
    <lineage>
        <taxon>Eukaryota</taxon>
        <taxon>Fungi</taxon>
        <taxon>Dikarya</taxon>
        <taxon>Basidiomycota</taxon>
        <taxon>Agaricomycotina</taxon>
        <taxon>Agaricomycetes</taxon>
        <taxon>Russulales</taxon>
        <taxon>Auriscalpiaceae</taxon>
        <taxon>Artomyces</taxon>
    </lineage>
</organism>
<reference evidence="1" key="2">
    <citation type="journal article" date="2022" name="New Phytol.">
        <title>Evolutionary transition to the ectomycorrhizal habit in the genomes of a hyperdiverse lineage of mushroom-forming fungi.</title>
        <authorList>
            <person name="Looney B."/>
            <person name="Miyauchi S."/>
            <person name="Morin E."/>
            <person name="Drula E."/>
            <person name="Courty P.E."/>
            <person name="Kohler A."/>
            <person name="Kuo A."/>
            <person name="LaButti K."/>
            <person name="Pangilinan J."/>
            <person name="Lipzen A."/>
            <person name="Riley R."/>
            <person name="Andreopoulos W."/>
            <person name="He G."/>
            <person name="Johnson J."/>
            <person name="Nolan M."/>
            <person name="Tritt A."/>
            <person name="Barry K.W."/>
            <person name="Grigoriev I.V."/>
            <person name="Nagy L.G."/>
            <person name="Hibbett D."/>
            <person name="Henrissat B."/>
            <person name="Matheny P.B."/>
            <person name="Labbe J."/>
            <person name="Martin F.M."/>
        </authorList>
    </citation>
    <scope>NUCLEOTIDE SEQUENCE</scope>
    <source>
        <strain evidence="1">HHB10654</strain>
    </source>
</reference>
<evidence type="ECO:0000313" key="1">
    <source>
        <dbReference type="EMBL" id="KAI0063564.1"/>
    </source>
</evidence>
<accession>A0ACB8T3Y6</accession>
<dbReference type="Proteomes" id="UP000814140">
    <property type="component" value="Unassembled WGS sequence"/>
</dbReference>
<comment type="caution">
    <text evidence="1">The sequence shown here is derived from an EMBL/GenBank/DDBJ whole genome shotgun (WGS) entry which is preliminary data.</text>
</comment>
<keyword evidence="2" id="KW-1185">Reference proteome</keyword>
<evidence type="ECO:0000313" key="2">
    <source>
        <dbReference type="Proteomes" id="UP000814140"/>
    </source>
</evidence>
<protein>
    <submittedName>
        <fullName evidence="1">Uncharacterized protein</fullName>
    </submittedName>
</protein>
<gene>
    <name evidence="1" type="ORF">BV25DRAFT_390893</name>
</gene>